<dbReference type="Pfam" id="PF08386">
    <property type="entry name" value="Abhydrolase_4"/>
    <property type="match status" value="1"/>
</dbReference>
<dbReference type="SUPFAM" id="SSF53474">
    <property type="entry name" value="alpha/beta-Hydrolases"/>
    <property type="match status" value="1"/>
</dbReference>
<evidence type="ECO:0000259" key="5">
    <source>
        <dbReference type="Pfam" id="PF08386"/>
    </source>
</evidence>
<accession>A0A8H4VTT8</accession>
<feature type="domain" description="Peptidase S33 tripeptidyl aminopeptidase-like C-terminal" evidence="5">
    <location>
        <begin position="446"/>
        <end position="533"/>
    </location>
</feature>
<reference evidence="6 7" key="1">
    <citation type="submission" date="2019-12" db="EMBL/GenBank/DDBJ databases">
        <authorList>
            <person name="Floudas D."/>
            <person name="Bentzer J."/>
            <person name="Ahren D."/>
            <person name="Johansson T."/>
            <person name="Persson P."/>
            <person name="Tunlid A."/>
        </authorList>
    </citation>
    <scope>NUCLEOTIDE SEQUENCE [LARGE SCALE GENOMIC DNA]</scope>
    <source>
        <strain evidence="6 7">CBS 102.39</strain>
    </source>
</reference>
<dbReference type="InterPro" id="IPR051601">
    <property type="entry name" value="Serine_prot/Carboxylest_S33"/>
</dbReference>
<dbReference type="InterPro" id="IPR013595">
    <property type="entry name" value="Pept_S33_TAP-like_C"/>
</dbReference>
<feature type="region of interest" description="Disordered" evidence="3">
    <location>
        <begin position="543"/>
        <end position="580"/>
    </location>
</feature>
<dbReference type="Proteomes" id="UP000521872">
    <property type="component" value="Unassembled WGS sequence"/>
</dbReference>
<name>A0A8H4VTT8_9AGAR</name>
<feature type="domain" description="AB hydrolase-1" evidence="4">
    <location>
        <begin position="99"/>
        <end position="278"/>
    </location>
</feature>
<dbReference type="PANTHER" id="PTHR43248:SF25">
    <property type="entry name" value="AB HYDROLASE-1 DOMAIN-CONTAINING PROTEIN-RELATED"/>
    <property type="match status" value="1"/>
</dbReference>
<evidence type="ECO:0000313" key="6">
    <source>
        <dbReference type="EMBL" id="KAF4622303.1"/>
    </source>
</evidence>
<evidence type="ECO:0000256" key="2">
    <source>
        <dbReference type="ARBA" id="ARBA00022801"/>
    </source>
</evidence>
<gene>
    <name evidence="6" type="ORF">D9613_009058</name>
</gene>
<evidence type="ECO:0000313" key="7">
    <source>
        <dbReference type="Proteomes" id="UP000521872"/>
    </source>
</evidence>
<dbReference type="InterPro" id="IPR000073">
    <property type="entry name" value="AB_hydrolase_1"/>
</dbReference>
<keyword evidence="7" id="KW-1185">Reference proteome</keyword>
<dbReference type="PANTHER" id="PTHR43248">
    <property type="entry name" value="2-SUCCINYL-6-HYDROXY-2,4-CYCLOHEXADIENE-1-CARBOXYLATE SYNTHASE"/>
    <property type="match status" value="1"/>
</dbReference>
<comment type="similarity">
    <text evidence="1">Belongs to the peptidase S33 family.</text>
</comment>
<dbReference type="Gene3D" id="3.40.50.1820">
    <property type="entry name" value="alpha/beta hydrolase"/>
    <property type="match status" value="1"/>
</dbReference>
<evidence type="ECO:0000256" key="1">
    <source>
        <dbReference type="ARBA" id="ARBA00010088"/>
    </source>
</evidence>
<comment type="caution">
    <text evidence="6">The sequence shown here is derived from an EMBL/GenBank/DDBJ whole genome shotgun (WGS) entry which is preliminary data.</text>
</comment>
<dbReference type="EMBL" id="JAACJL010000002">
    <property type="protein sequence ID" value="KAF4622303.1"/>
    <property type="molecule type" value="Genomic_DNA"/>
</dbReference>
<dbReference type="AlphaFoldDB" id="A0A8H4VTT8"/>
<dbReference type="Pfam" id="PF00561">
    <property type="entry name" value="Abhydrolase_1"/>
    <property type="match status" value="1"/>
</dbReference>
<evidence type="ECO:0000256" key="3">
    <source>
        <dbReference type="SAM" id="MobiDB-lite"/>
    </source>
</evidence>
<dbReference type="InterPro" id="IPR029058">
    <property type="entry name" value="AB_hydrolase_fold"/>
</dbReference>
<proteinExistence type="inferred from homology"/>
<keyword evidence="2" id="KW-0378">Hydrolase</keyword>
<sequence>MQNLLAVIPIVPHAHGSSFVLKSEQPRDSLSTQVDEFAWEKVGLVKPDELKWTDCYTRRQCARLIVPLNHSEPDGAEAVIALIRKPAAVPITSPSYRGPILFNPGGPGGSGVNMIQGSGDLFGAIVGPNFDVVGFDPRGISRSTPRASFFKTDVERSLFGASLPLANDSVEGISRSWARGRLMGRLATETDDGYLRHINTDQTAHDMLRIVEAHGRSKIQYWGFSYGSVLGATFAAMFPDRIERFVIDGVVDSEDYYATLWSNDLRDTDKVMDSFFEGCHEAGPEDCDFWAPSPDDIRHNLTSIYDSLRSRPIPVKTEKGYGLVDYAMVRGLVFSALYSPFTSFRLLATALAALATGDASLIFDRAFVPPPQCSCDPSDGLFTNVPDAVFTVLCNDGKDVPGDFASSEKYFEMLSKTSQWAEIWASIRLTCWLAKVPERPFPSCTVKCNSWITICQGPFIANTSHPLLLIGNTADPVTPLWAAKKMSKGFEGSVVLTQNSPGHCSISGPSLCTQKYIREYFISGKLPPPGTVCEVDTTPFSAPPGAPRAKKPAAAAQKVFDSNSDSSAQRELEGADEEEDEMLQAIMELSRNYAVHTFV</sequence>
<dbReference type="GO" id="GO:0016787">
    <property type="term" value="F:hydrolase activity"/>
    <property type="evidence" value="ECO:0007669"/>
    <property type="project" value="UniProtKB-KW"/>
</dbReference>
<protein>
    <submittedName>
        <fullName evidence="6">Uncharacterized protein</fullName>
    </submittedName>
</protein>
<evidence type="ECO:0000259" key="4">
    <source>
        <dbReference type="Pfam" id="PF00561"/>
    </source>
</evidence>
<organism evidence="6 7">
    <name type="scientific">Agrocybe pediades</name>
    <dbReference type="NCBI Taxonomy" id="84607"/>
    <lineage>
        <taxon>Eukaryota</taxon>
        <taxon>Fungi</taxon>
        <taxon>Dikarya</taxon>
        <taxon>Basidiomycota</taxon>
        <taxon>Agaricomycotina</taxon>
        <taxon>Agaricomycetes</taxon>
        <taxon>Agaricomycetidae</taxon>
        <taxon>Agaricales</taxon>
        <taxon>Agaricineae</taxon>
        <taxon>Strophariaceae</taxon>
        <taxon>Agrocybe</taxon>
    </lineage>
</organism>